<feature type="domain" description="Helicase ATP-binding" evidence="5">
    <location>
        <begin position="609"/>
        <end position="769"/>
    </location>
</feature>
<dbReference type="InterPro" id="IPR001650">
    <property type="entry name" value="Helicase_C-like"/>
</dbReference>
<dbReference type="Gene3D" id="3.40.50.10810">
    <property type="entry name" value="Tandem AAA-ATPase domain"/>
    <property type="match status" value="1"/>
</dbReference>
<gene>
    <name evidence="7" type="ORF">GCM10011357_26960</name>
</gene>
<dbReference type="InterPro" id="IPR014001">
    <property type="entry name" value="Helicase_ATP-bd"/>
</dbReference>
<keyword evidence="1" id="KW-0378">Hydrolase</keyword>
<dbReference type="EMBL" id="BMGJ01000011">
    <property type="protein sequence ID" value="GGD70463.1"/>
    <property type="molecule type" value="Genomic_DNA"/>
</dbReference>
<dbReference type="InterPro" id="IPR000330">
    <property type="entry name" value="SNF2_N"/>
</dbReference>
<keyword evidence="3" id="KW-0862">Zinc</keyword>
<evidence type="ECO:0000259" key="6">
    <source>
        <dbReference type="PROSITE" id="PS51194"/>
    </source>
</evidence>
<evidence type="ECO:0000256" key="1">
    <source>
        <dbReference type="ARBA" id="ARBA00022801"/>
    </source>
</evidence>
<dbReference type="InterPro" id="IPR027417">
    <property type="entry name" value="P-loop_NTPase"/>
</dbReference>
<organism evidence="7 8">
    <name type="scientific">Lacimicrobium alkaliphilum</name>
    <dbReference type="NCBI Taxonomy" id="1526571"/>
    <lineage>
        <taxon>Bacteria</taxon>
        <taxon>Pseudomonadati</taxon>
        <taxon>Pseudomonadota</taxon>
        <taxon>Gammaproteobacteria</taxon>
        <taxon>Alteromonadales</taxon>
        <taxon>Alteromonadaceae</taxon>
        <taxon>Lacimicrobium</taxon>
    </lineage>
</organism>
<dbReference type="PROSITE" id="PS51194">
    <property type="entry name" value="HELICASE_CTER"/>
    <property type="match status" value="1"/>
</dbReference>
<dbReference type="RefSeq" id="WP_099035355.1">
    <property type="nucleotide sequence ID" value="NZ_BMGJ01000011.1"/>
</dbReference>
<keyword evidence="2 7" id="KW-0067">ATP-binding</keyword>
<reference evidence="8" key="1">
    <citation type="journal article" date="2019" name="Int. J. Syst. Evol. Microbiol.">
        <title>The Global Catalogue of Microorganisms (GCM) 10K type strain sequencing project: providing services to taxonomists for standard genome sequencing and annotation.</title>
        <authorList>
            <consortium name="The Broad Institute Genomics Platform"/>
            <consortium name="The Broad Institute Genome Sequencing Center for Infectious Disease"/>
            <person name="Wu L."/>
            <person name="Ma J."/>
        </authorList>
    </citation>
    <scope>NUCLEOTIDE SEQUENCE [LARGE SCALE GENOMIC DNA]</scope>
    <source>
        <strain evidence="8">CGMCC 1.12923</strain>
    </source>
</reference>
<keyword evidence="2 7" id="KW-0547">Nucleotide-binding</keyword>
<dbReference type="InterPro" id="IPR007527">
    <property type="entry name" value="Znf_SWIM"/>
</dbReference>
<dbReference type="SUPFAM" id="SSF52540">
    <property type="entry name" value="P-loop containing nucleoside triphosphate hydrolases"/>
    <property type="match status" value="2"/>
</dbReference>
<protein>
    <submittedName>
        <fullName evidence="7">Helicase</fullName>
    </submittedName>
</protein>
<keyword evidence="3" id="KW-0863">Zinc-finger</keyword>
<sequence>MHSIKQLQSVFHQRDWEKGHRMYQAGFVLDITYDEELHMLSGEIESERGAGSYDSFLDWGMKDILSDCSCPVGGFCKHTAAMVHALLAQRQQSKGASERDISRWLQQFETPQKKPTENEEILLFFLDNKQAGELKGVQVSVKSSRRLKSGQLSKSLRGQYISEHFLRASSLSEQDRHLCADLLANKTPFDMVESYALLEKLIATGRCYWQNINNPPLTLHKNKQARLGWQHKDHCYALKVTIDGTPSAQVLQCLPLAYVDTEQMQLGQLEFTLPPGKVKTLLAAPPMSGEQLSHIWPQVEQLLNTETQLPLPQGIRATRPEAPVPRLSFVSPPNNPDSSRALLSFDYQGKGISPHSQDNQLTGDNGEILYRHQAFEQQAIERLTEAGFKPVAAYQQHWRAPDFELRLKKQQWYPILHQLVPELESEGWKIEFSPDFHFQLLESDGHIEAEFEQQDNDYLSLAMNIDVDGHKMPLFPILHSAIEQLPADHWQQNESQNREYEEKIVYVELQPGQCLPLALKTVKPLIDQFIELFMPGRLNKDGSLKLSKHVSHHALGILNNQGITSGGEGKLRNMAERLRHFDGIQPVPCPDTLHTELREYQQNGLNWIQFLREYELAGILADDMGLGKTLQALANLCIEKQQRRLTTPALVLAPTSVIFNWQAEAKRFAPNLKTRVIYGNQRQSLLQDVTGLDLLITSYALLPKDIAHYQETTFHYLILDEAQYIKNPKTKLYAELLNLRATHKLCLTGTPIENHLGELWSQFNFLLPGLLGNQQQFNHLFRNPIEKKHDRQRLQLLNERIAPFILRRTKDRIARELPAKTEILRPIKIQGKQAQLYENVRLAVDDKLRQVIAAKGLAKSQIEILDAMLKLRQVCCHPQLLPGNMCKNITQSAKLDVLMQMLPELIEDGRRILVFSQFTSMLALIEPALKQAEIPYVTLTGATRNREAIINSFKDGEVPLFLISLKAGGTGLNLTEADTVIHYDPWWNPAVENQATDRIHRIGQNKPVFVYKLIIEGSIEEKIQHLQQHKSHLAKAILSDRLSDTGTTLDQTNLKALLQPLSHFVSPPPKSPSH</sequence>
<dbReference type="PANTHER" id="PTHR10799">
    <property type="entry name" value="SNF2/RAD54 HELICASE FAMILY"/>
    <property type="match status" value="1"/>
</dbReference>
<dbReference type="PROSITE" id="PS50966">
    <property type="entry name" value="ZF_SWIM"/>
    <property type="match status" value="1"/>
</dbReference>
<feature type="domain" description="Helicase C-terminal" evidence="6">
    <location>
        <begin position="897"/>
        <end position="1050"/>
    </location>
</feature>
<evidence type="ECO:0000256" key="2">
    <source>
        <dbReference type="ARBA" id="ARBA00022806"/>
    </source>
</evidence>
<dbReference type="Pfam" id="PF00176">
    <property type="entry name" value="SNF2-rel_dom"/>
    <property type="match status" value="1"/>
</dbReference>
<accession>A0ABQ1RHB0</accession>
<dbReference type="GO" id="GO:0004386">
    <property type="term" value="F:helicase activity"/>
    <property type="evidence" value="ECO:0007669"/>
    <property type="project" value="UniProtKB-KW"/>
</dbReference>
<keyword evidence="3" id="KW-0479">Metal-binding</keyword>
<keyword evidence="2 7" id="KW-0347">Helicase</keyword>
<evidence type="ECO:0000256" key="3">
    <source>
        <dbReference type="PROSITE-ProRule" id="PRU00325"/>
    </source>
</evidence>
<evidence type="ECO:0000259" key="5">
    <source>
        <dbReference type="PROSITE" id="PS51192"/>
    </source>
</evidence>
<evidence type="ECO:0000313" key="8">
    <source>
        <dbReference type="Proteomes" id="UP000614272"/>
    </source>
</evidence>
<dbReference type="Pfam" id="PF00271">
    <property type="entry name" value="Helicase_C"/>
    <property type="match status" value="1"/>
</dbReference>
<dbReference type="SMART" id="SM00490">
    <property type="entry name" value="HELICc"/>
    <property type="match status" value="1"/>
</dbReference>
<keyword evidence="8" id="KW-1185">Reference proteome</keyword>
<dbReference type="InterPro" id="IPR038718">
    <property type="entry name" value="SNF2-like_sf"/>
</dbReference>
<dbReference type="PROSITE" id="PS51192">
    <property type="entry name" value="HELICASE_ATP_BIND_1"/>
    <property type="match status" value="1"/>
</dbReference>
<comment type="caution">
    <text evidence="7">The sequence shown here is derived from an EMBL/GenBank/DDBJ whole genome shotgun (WGS) entry which is preliminary data.</text>
</comment>
<name>A0ABQ1RHB0_9ALTE</name>
<evidence type="ECO:0000313" key="7">
    <source>
        <dbReference type="EMBL" id="GGD70463.1"/>
    </source>
</evidence>
<dbReference type="CDD" id="cd18012">
    <property type="entry name" value="DEXQc_arch_SWI2_SNF2"/>
    <property type="match status" value="1"/>
</dbReference>
<evidence type="ECO:0000259" key="4">
    <source>
        <dbReference type="PROSITE" id="PS50966"/>
    </source>
</evidence>
<dbReference type="InterPro" id="IPR049730">
    <property type="entry name" value="SNF2/RAD54-like_C"/>
</dbReference>
<dbReference type="SMART" id="SM00487">
    <property type="entry name" value="DEXDc"/>
    <property type="match status" value="1"/>
</dbReference>
<proteinExistence type="predicted"/>
<feature type="domain" description="SWIM-type" evidence="4">
    <location>
        <begin position="53"/>
        <end position="87"/>
    </location>
</feature>
<dbReference type="CDD" id="cd18793">
    <property type="entry name" value="SF2_C_SNF"/>
    <property type="match status" value="1"/>
</dbReference>
<dbReference type="Gene3D" id="3.40.50.300">
    <property type="entry name" value="P-loop containing nucleotide triphosphate hydrolases"/>
    <property type="match status" value="1"/>
</dbReference>
<dbReference type="Proteomes" id="UP000614272">
    <property type="component" value="Unassembled WGS sequence"/>
</dbReference>